<dbReference type="CDD" id="cd04301">
    <property type="entry name" value="NAT_SF"/>
    <property type="match status" value="1"/>
</dbReference>
<evidence type="ECO:0000256" key="1">
    <source>
        <dbReference type="ARBA" id="ARBA00022679"/>
    </source>
</evidence>
<proteinExistence type="predicted"/>
<evidence type="ECO:0000313" key="4">
    <source>
        <dbReference type="EMBL" id="MVU79941.1"/>
    </source>
</evidence>
<dbReference type="EMBL" id="WRPP01000004">
    <property type="protein sequence ID" value="MVU79941.1"/>
    <property type="molecule type" value="Genomic_DNA"/>
</dbReference>
<organism evidence="4 5">
    <name type="scientific">Nocardia terrae</name>
    <dbReference type="NCBI Taxonomy" id="2675851"/>
    <lineage>
        <taxon>Bacteria</taxon>
        <taxon>Bacillati</taxon>
        <taxon>Actinomycetota</taxon>
        <taxon>Actinomycetes</taxon>
        <taxon>Mycobacteriales</taxon>
        <taxon>Nocardiaceae</taxon>
        <taxon>Nocardia</taxon>
    </lineage>
</organism>
<dbReference type="PANTHER" id="PTHR13947">
    <property type="entry name" value="GNAT FAMILY N-ACETYLTRANSFERASE"/>
    <property type="match status" value="1"/>
</dbReference>
<dbReference type="InterPro" id="IPR000182">
    <property type="entry name" value="GNAT_dom"/>
</dbReference>
<dbReference type="Pfam" id="PF00583">
    <property type="entry name" value="Acetyltransf_1"/>
    <property type="match status" value="1"/>
</dbReference>
<protein>
    <submittedName>
        <fullName evidence="4">GNAT family N-acetyltransferase</fullName>
    </submittedName>
</protein>
<dbReference type="PROSITE" id="PS51186">
    <property type="entry name" value="GNAT"/>
    <property type="match status" value="1"/>
</dbReference>
<dbReference type="PANTHER" id="PTHR13947:SF37">
    <property type="entry name" value="LD18367P"/>
    <property type="match status" value="1"/>
</dbReference>
<keyword evidence="1 4" id="KW-0808">Transferase</keyword>
<keyword evidence="5" id="KW-1185">Reference proteome</keyword>
<accession>A0A7K1V082</accession>
<dbReference type="Proteomes" id="UP000466794">
    <property type="component" value="Unassembled WGS sequence"/>
</dbReference>
<gene>
    <name evidence="4" type="ORF">GPX89_22185</name>
</gene>
<dbReference type="SUPFAM" id="SSF55729">
    <property type="entry name" value="Acyl-CoA N-acyltransferases (Nat)"/>
    <property type="match status" value="1"/>
</dbReference>
<reference evidence="4 5" key="1">
    <citation type="submission" date="2019-12" db="EMBL/GenBank/DDBJ databases">
        <title>Nocardia sp. nov. ET3-3 isolated from soil.</title>
        <authorList>
            <person name="Kanchanasin P."/>
            <person name="Tanasupawat S."/>
            <person name="Yuki M."/>
            <person name="Kudo T."/>
        </authorList>
    </citation>
    <scope>NUCLEOTIDE SEQUENCE [LARGE SCALE GENOMIC DNA]</scope>
    <source>
        <strain evidence="4 5">ET3-3</strain>
    </source>
</reference>
<dbReference type="InterPro" id="IPR050769">
    <property type="entry name" value="NAT_camello-type"/>
</dbReference>
<name>A0A7K1V082_9NOCA</name>
<dbReference type="InterPro" id="IPR016181">
    <property type="entry name" value="Acyl_CoA_acyltransferase"/>
</dbReference>
<dbReference type="Gene3D" id="3.40.630.30">
    <property type="match status" value="1"/>
</dbReference>
<evidence type="ECO:0000259" key="3">
    <source>
        <dbReference type="PROSITE" id="PS51186"/>
    </source>
</evidence>
<evidence type="ECO:0000313" key="5">
    <source>
        <dbReference type="Proteomes" id="UP000466794"/>
    </source>
</evidence>
<dbReference type="AlphaFoldDB" id="A0A7K1V082"/>
<feature type="domain" description="N-acetyltransferase" evidence="3">
    <location>
        <begin position="59"/>
        <end position="204"/>
    </location>
</feature>
<evidence type="ECO:0000256" key="2">
    <source>
        <dbReference type="SAM" id="MobiDB-lite"/>
    </source>
</evidence>
<sequence>MAVLQRGSARPLHRRRAGRTAPKIRRDAYPGIHRTHLERAACTGWRGTPLLAFDKSPVPACRTASLSDLDAIRCLEVAEFEHLAYPYFVLRQLFELHGANWTVAEDGGEVCGYVLTAIGGDGTAWFLGFAVAAGCRGRGYGRALLEAALAQCRRARAEQVFVTVKPGNRSAYHLYKEVGFVWVDHEGTYFGPDEPRDVLVHKIYH</sequence>
<dbReference type="GO" id="GO:0008080">
    <property type="term" value="F:N-acetyltransferase activity"/>
    <property type="evidence" value="ECO:0007669"/>
    <property type="project" value="InterPro"/>
</dbReference>
<feature type="region of interest" description="Disordered" evidence="2">
    <location>
        <begin position="1"/>
        <end position="20"/>
    </location>
</feature>
<comment type="caution">
    <text evidence="4">The sequence shown here is derived from an EMBL/GenBank/DDBJ whole genome shotgun (WGS) entry which is preliminary data.</text>
</comment>